<dbReference type="EMBL" id="AECZ01000007">
    <property type="protein sequence ID" value="EFL51880.1"/>
    <property type="molecule type" value="Genomic_DNA"/>
</dbReference>
<dbReference type="OrthoDB" id="5452337at2"/>
<name>E1JUW6_SOLFR</name>
<proteinExistence type="predicted"/>
<gene>
    <name evidence="1" type="ORF">DesfrDRAFT_1415</name>
</gene>
<sequence precursor="true">MVHHATFSFKKHITPALCVLALCAAIGCAKKEPVSVVPAPSTATHTASASPACEPDRNTLYDQGVCAYDEGKLRYAMALWREAYTVETDHAVRLRSQFALGAVRLAQAANDTEYAAALDLLDAWAKASPPGGSGENPRFLLPALHTLRPASALKEQKTALDKECAKKLAEREAQVRKSIQQQVRALETIHQQIQEKKKGLSNF</sequence>
<evidence type="ECO:0000313" key="1">
    <source>
        <dbReference type="EMBL" id="EFL51880.1"/>
    </source>
</evidence>
<accession>E1JUW6</accession>
<organism evidence="1 2">
    <name type="scientific">Solidesulfovibrio fructosivorans JJ]</name>
    <dbReference type="NCBI Taxonomy" id="596151"/>
    <lineage>
        <taxon>Bacteria</taxon>
        <taxon>Pseudomonadati</taxon>
        <taxon>Thermodesulfobacteriota</taxon>
        <taxon>Desulfovibrionia</taxon>
        <taxon>Desulfovibrionales</taxon>
        <taxon>Desulfovibrionaceae</taxon>
        <taxon>Solidesulfovibrio</taxon>
    </lineage>
</organism>
<reference evidence="1 2" key="1">
    <citation type="submission" date="2010-08" db="EMBL/GenBank/DDBJ databases">
        <title>The draft genome of Desulfovibrio fructosovorans JJ.</title>
        <authorList>
            <consortium name="US DOE Joint Genome Institute (JGI-PGF)"/>
            <person name="Lucas S."/>
            <person name="Copeland A."/>
            <person name="Lapidus A."/>
            <person name="Cheng J.-F."/>
            <person name="Bruce D."/>
            <person name="Goodwin L."/>
            <person name="Pitluck S."/>
            <person name="Land M.L."/>
            <person name="Hauser L."/>
            <person name="Chang Y.-J."/>
            <person name="Jeffries C."/>
            <person name="Wall J.D."/>
            <person name="Stahl D.A."/>
            <person name="Arkin A.P."/>
            <person name="Dehal P."/>
            <person name="Stolyar S.M."/>
            <person name="Hazen T.C."/>
            <person name="Woyke T.J."/>
        </authorList>
    </citation>
    <scope>NUCLEOTIDE SEQUENCE [LARGE SCALE GENOMIC DNA]</scope>
    <source>
        <strain evidence="1 2">JJ</strain>
    </source>
</reference>
<comment type="caution">
    <text evidence="1">The sequence shown here is derived from an EMBL/GenBank/DDBJ whole genome shotgun (WGS) entry which is preliminary data.</text>
</comment>
<dbReference type="Proteomes" id="UP000006250">
    <property type="component" value="Unassembled WGS sequence"/>
</dbReference>
<protein>
    <submittedName>
        <fullName evidence="1">Uncharacterized protein</fullName>
    </submittedName>
</protein>
<evidence type="ECO:0000313" key="2">
    <source>
        <dbReference type="Proteomes" id="UP000006250"/>
    </source>
</evidence>
<dbReference type="STRING" id="596151.DesfrDRAFT_1415"/>
<dbReference type="AlphaFoldDB" id="E1JUW6"/>
<keyword evidence="2" id="KW-1185">Reference proteome</keyword>
<dbReference type="eggNOG" id="ENOG502ZTVQ">
    <property type="taxonomic scope" value="Bacteria"/>
</dbReference>